<dbReference type="EMBL" id="RXNU01000002">
    <property type="protein sequence ID" value="RTR40275.1"/>
    <property type="molecule type" value="Genomic_DNA"/>
</dbReference>
<evidence type="ECO:0000313" key="10">
    <source>
        <dbReference type="Proteomes" id="UP000267448"/>
    </source>
</evidence>
<dbReference type="GO" id="GO:0046872">
    <property type="term" value="F:metal ion binding"/>
    <property type="evidence" value="ECO:0007669"/>
    <property type="project" value="UniProtKB-KW"/>
</dbReference>
<evidence type="ECO:0000259" key="8">
    <source>
        <dbReference type="Pfam" id="PF01568"/>
    </source>
</evidence>
<protein>
    <submittedName>
        <fullName evidence="9">Tetrathionate reductase subunit TtrA</fullName>
    </submittedName>
</protein>
<evidence type="ECO:0000259" key="7">
    <source>
        <dbReference type="Pfam" id="PF00384"/>
    </source>
</evidence>
<dbReference type="InterPro" id="IPR037946">
    <property type="entry name" value="MopB_CT_Tetrathionate"/>
</dbReference>
<organism evidence="9 10">
    <name type="scientific">Shewanella canadensis</name>
    <dbReference type="NCBI Taxonomy" id="271096"/>
    <lineage>
        <taxon>Bacteria</taxon>
        <taxon>Pseudomonadati</taxon>
        <taxon>Pseudomonadota</taxon>
        <taxon>Gammaproteobacteria</taxon>
        <taxon>Alteromonadales</taxon>
        <taxon>Shewanellaceae</taxon>
        <taxon>Shewanella</taxon>
    </lineage>
</organism>
<name>A0A431WY08_9GAMM</name>
<dbReference type="InterPro" id="IPR050612">
    <property type="entry name" value="Prok_Mopterin_Oxidored"/>
</dbReference>
<evidence type="ECO:0000256" key="6">
    <source>
        <dbReference type="ARBA" id="ARBA00023002"/>
    </source>
</evidence>
<feature type="domain" description="Molybdopterin oxidoreductase" evidence="7">
    <location>
        <begin position="242"/>
        <end position="683"/>
    </location>
</feature>
<dbReference type="GO" id="GO:0043546">
    <property type="term" value="F:molybdopterin cofactor binding"/>
    <property type="evidence" value="ECO:0007669"/>
    <property type="project" value="InterPro"/>
</dbReference>
<keyword evidence="4" id="KW-0479">Metal-binding</keyword>
<dbReference type="Gene3D" id="3.30.200.210">
    <property type="match status" value="1"/>
</dbReference>
<dbReference type="OrthoDB" id="9815647at2"/>
<evidence type="ECO:0000256" key="4">
    <source>
        <dbReference type="ARBA" id="ARBA00022723"/>
    </source>
</evidence>
<accession>A0A431WY08</accession>
<feature type="domain" description="Molybdopterin dinucleotide-binding" evidence="8">
    <location>
        <begin position="900"/>
        <end position="967"/>
    </location>
</feature>
<evidence type="ECO:0000256" key="2">
    <source>
        <dbReference type="ARBA" id="ARBA00022485"/>
    </source>
</evidence>
<comment type="caution">
    <text evidence="9">The sequence shown here is derived from an EMBL/GenBank/DDBJ whole genome shotgun (WGS) entry which is preliminary data.</text>
</comment>
<dbReference type="PANTHER" id="PTHR43742">
    <property type="entry name" value="TRIMETHYLAMINE-N-OXIDE REDUCTASE"/>
    <property type="match status" value="1"/>
</dbReference>
<dbReference type="SUPFAM" id="SSF50692">
    <property type="entry name" value="ADC-like"/>
    <property type="match status" value="1"/>
</dbReference>
<dbReference type="InterPro" id="IPR006657">
    <property type="entry name" value="MoPterin_dinucl-bd_dom"/>
</dbReference>
<sequence>MDRRNFLKAGSVAAVMTAGTASTQVLSSASSKTSDADINRYAPTSLTPEYRFDADNKMIENQDQRFAFSKCYGCFNVCGARLSIDNKTDKVLRAVGNPYTLTNNAGQPMTMETSPKDAMFQLSAASGLSQSNRATLCGRGNAVPDAFDDKHRITSCMKRVGNRGENKWQTISYEQLLQEVVDGGDLFGEGHVEGLKAIHANPALANPAYPDFGPVKNQLLVSTSSEQGARADFMHRFVAESWGTPNIGTKDSYCGHQQVAGCALGCFDAVDEMALPQADYEESKFAIFIGTNPGTSGNGLNVGSRRLSKARSDRDDFKYVVIDPILRSLTSETDTTNGEWLPIKSGGDTALMFAMLQYIINHDRYRRHYLEAPSQASADAVGEMNYTNATYLVVKDKKHPLYNQFLTAEACGLGDAEVKMVIDKQTGKLVTGDSEQAAALFYNESVTLGDGSQVLVETAFSLLKQRVNSHSMQDLSKRCEIPVAKIEELAKEFTSHGRSVSIETNTGCNATDGGQFAFAMIMLATMVGAHNAKGGMMHMGGVGYATMYDIYDGPLYNLMDFEHTEVVGFNAERSGDYEQSHEYQQKVAQGLNPYPANEAWNNTFVQDNSGELLVAHANKNPFNFKAWITWSTNPIYGCSGLQDQVEDSIKDPKQLGLIIALDPYINETNVFADYIVPDTLQYEAWASSRMWGSEYIGDVACVPVVEAQTAKTAKGEHANMEQFIIDVSKAIGLKGFGDNAFTDVAGRSYPLNTPADFYVPLFANIAHTGTVLPTPTAEDIKFTSVDRALPMFEARLKPQEIGPTAFMLTRGGRYERVDERYEGDFFNAAMRMDTQFQIYNESLARVKDSYTGEYNDGLPVYDVDRFWDGSAVREHWNEKDYPFNFSTFKLHLRSPYSVSLPRITALGDTNYIQLHQDDAAKYNLKSGDKAQVLSPKGKYLEGIVQADKTVARSTIVVGMGYGHTAFGASAVEVDGKVRPGIKERGTGICPNAFNVVDPTRKGASLYRDRTFGSTARHGVPVGIRKV</sequence>
<dbReference type="GO" id="GO:0016491">
    <property type="term" value="F:oxidoreductase activity"/>
    <property type="evidence" value="ECO:0007669"/>
    <property type="project" value="UniProtKB-KW"/>
</dbReference>
<dbReference type="AlphaFoldDB" id="A0A431WY08"/>
<keyword evidence="10" id="KW-1185">Reference proteome</keyword>
<evidence type="ECO:0000256" key="5">
    <source>
        <dbReference type="ARBA" id="ARBA00022729"/>
    </source>
</evidence>
<dbReference type="RefSeq" id="WP_126519342.1">
    <property type="nucleotide sequence ID" value="NZ_RXNU01000002.1"/>
</dbReference>
<proteinExistence type="inferred from homology"/>
<dbReference type="GO" id="GO:0051539">
    <property type="term" value="F:4 iron, 4 sulfur cluster binding"/>
    <property type="evidence" value="ECO:0007669"/>
    <property type="project" value="UniProtKB-KW"/>
</dbReference>
<gene>
    <name evidence="9" type="primary">ttrA</name>
    <name evidence="9" type="ORF">EKG38_06050</name>
</gene>
<evidence type="ECO:0000256" key="1">
    <source>
        <dbReference type="ARBA" id="ARBA00010312"/>
    </source>
</evidence>
<dbReference type="Gene3D" id="3.40.50.740">
    <property type="match status" value="1"/>
</dbReference>
<dbReference type="PANTHER" id="PTHR43742:SF9">
    <property type="entry name" value="TETRATHIONATE REDUCTASE SUBUNIT A"/>
    <property type="match status" value="1"/>
</dbReference>
<dbReference type="Pfam" id="PF01568">
    <property type="entry name" value="Molydop_binding"/>
    <property type="match status" value="1"/>
</dbReference>
<dbReference type="CDD" id="cd02780">
    <property type="entry name" value="MopB_CT_Tetrathionate_Arsenate-R"/>
    <property type="match status" value="1"/>
</dbReference>
<reference evidence="9 10" key="1">
    <citation type="submission" date="2018-12" db="EMBL/GenBank/DDBJ databases">
        <authorList>
            <person name="Yu L."/>
        </authorList>
    </citation>
    <scope>NUCLEOTIDE SEQUENCE [LARGE SCALE GENOMIC DNA]</scope>
    <source>
        <strain evidence="9 10">HAW-EB2</strain>
    </source>
</reference>
<dbReference type="Proteomes" id="UP000267448">
    <property type="component" value="Unassembled WGS sequence"/>
</dbReference>
<keyword evidence="2" id="KW-0411">Iron-sulfur</keyword>
<keyword evidence="2" id="KW-0408">Iron</keyword>
<dbReference type="Pfam" id="PF00384">
    <property type="entry name" value="Molybdopterin"/>
    <property type="match status" value="1"/>
</dbReference>
<evidence type="ECO:0000313" key="9">
    <source>
        <dbReference type="EMBL" id="RTR40275.1"/>
    </source>
</evidence>
<comment type="similarity">
    <text evidence="1">Belongs to the prokaryotic molybdopterin-containing oxidoreductase family.</text>
</comment>
<dbReference type="Gene3D" id="3.40.228.10">
    <property type="entry name" value="Dimethylsulfoxide Reductase, domain 2"/>
    <property type="match status" value="1"/>
</dbReference>
<dbReference type="InterPro" id="IPR009010">
    <property type="entry name" value="Asp_de-COase-like_dom_sf"/>
</dbReference>
<dbReference type="SUPFAM" id="SSF53706">
    <property type="entry name" value="Formate dehydrogenase/DMSO reductase, domains 1-3"/>
    <property type="match status" value="1"/>
</dbReference>
<dbReference type="Gene3D" id="2.40.40.20">
    <property type="match status" value="1"/>
</dbReference>
<keyword evidence="5" id="KW-0732">Signal</keyword>
<keyword evidence="2" id="KW-0004">4Fe-4S</keyword>
<evidence type="ECO:0000256" key="3">
    <source>
        <dbReference type="ARBA" id="ARBA00022505"/>
    </source>
</evidence>
<keyword evidence="3" id="KW-0500">Molybdenum</keyword>
<dbReference type="InterPro" id="IPR006656">
    <property type="entry name" value="Mopterin_OxRdtase"/>
</dbReference>
<keyword evidence="6" id="KW-0560">Oxidoreductase</keyword>